<organism evidence="2 3">
    <name type="scientific">Spirodela intermedia</name>
    <name type="common">Intermediate duckweed</name>
    <dbReference type="NCBI Taxonomy" id="51605"/>
    <lineage>
        <taxon>Eukaryota</taxon>
        <taxon>Viridiplantae</taxon>
        <taxon>Streptophyta</taxon>
        <taxon>Embryophyta</taxon>
        <taxon>Tracheophyta</taxon>
        <taxon>Spermatophyta</taxon>
        <taxon>Magnoliopsida</taxon>
        <taxon>Liliopsida</taxon>
        <taxon>Araceae</taxon>
        <taxon>Lemnoideae</taxon>
        <taxon>Spirodela</taxon>
    </lineage>
</organism>
<accession>A0A7I8K2Q3</accession>
<comment type="similarity">
    <text evidence="1">Belongs to the UDP-glycosyltransferase family.</text>
</comment>
<protein>
    <submittedName>
        <fullName evidence="2">Uncharacterized protein</fullName>
    </submittedName>
</protein>
<evidence type="ECO:0000313" key="3">
    <source>
        <dbReference type="Proteomes" id="UP000663760"/>
    </source>
</evidence>
<dbReference type="OrthoDB" id="5835829at2759"/>
<dbReference type="SUPFAM" id="SSF53756">
    <property type="entry name" value="UDP-Glycosyltransferase/glycogen phosphorylase"/>
    <property type="match status" value="1"/>
</dbReference>
<dbReference type="Proteomes" id="UP000663760">
    <property type="component" value="Chromosome 2"/>
</dbReference>
<gene>
    <name evidence="2" type="ORF">SI8410_02002084</name>
</gene>
<dbReference type="PANTHER" id="PTHR48047:SF107">
    <property type="entry name" value="UDP-GLYCOSYLTRANSFERASE 92A1-LIKE"/>
    <property type="match status" value="1"/>
</dbReference>
<dbReference type="PANTHER" id="PTHR48047">
    <property type="entry name" value="GLYCOSYLTRANSFERASE"/>
    <property type="match status" value="1"/>
</dbReference>
<dbReference type="EMBL" id="LR746265">
    <property type="protein sequence ID" value="CAA7390622.1"/>
    <property type="molecule type" value="Genomic_DNA"/>
</dbReference>
<evidence type="ECO:0000313" key="2">
    <source>
        <dbReference type="EMBL" id="CAA7390622.1"/>
    </source>
</evidence>
<proteinExistence type="inferred from homology"/>
<sequence length="420" mass="46914">MLFQFLAQESPPEFGVLLRELPFCSANHGLPPNAENTDCLRHHHILCLCRASESLRPHFERLLRDAGNWDGEPPLCIVADVFFARTVEVSRELTIFHTIFFTCGALGRRLLLPLFHVPGFPDGFRLLRSQMSGNMRPADGKDACSFFQWQISLSLRTYACLCNAAEDLETTGMRLLREITGLRVWPVGPLVAMERTREPRIGAETCAEWLGLRPLHLLRLAERVVSVADDGAGGGADGERRALHLCDPVAIGFDLSEGSDMEWLRNKGLLVRGWALQLEILSHPSTAPVHNTPAPSLATPGGTHHWRASARVPVIGQPLATEQFDNSKMMEEEMGCAWNWRGVWRRRLQRRRWRGCLAGDWGQKGVEMRGRTAELSRTTKAAVAEKGAVRCSSLRAFDEFIYAAQTAPPADQLARQSSFD</sequence>
<evidence type="ECO:0000256" key="1">
    <source>
        <dbReference type="ARBA" id="ARBA00009995"/>
    </source>
</evidence>
<name>A0A7I8K2Q3_SPIIN</name>
<dbReference type="AlphaFoldDB" id="A0A7I8K2Q3"/>
<keyword evidence="3" id="KW-1185">Reference proteome</keyword>
<dbReference type="GO" id="GO:0035251">
    <property type="term" value="F:UDP-glucosyltransferase activity"/>
    <property type="evidence" value="ECO:0007669"/>
    <property type="project" value="TreeGrafter"/>
</dbReference>
<dbReference type="Gene3D" id="3.40.50.2000">
    <property type="entry name" value="Glycogen Phosphorylase B"/>
    <property type="match status" value="2"/>
</dbReference>
<reference evidence="2" key="1">
    <citation type="submission" date="2020-02" db="EMBL/GenBank/DDBJ databases">
        <authorList>
            <person name="Scholz U."/>
            <person name="Mascher M."/>
            <person name="Fiebig A."/>
        </authorList>
    </citation>
    <scope>NUCLEOTIDE SEQUENCE</scope>
</reference>